<accession>A0A0R2JX72</accession>
<dbReference type="PATRIC" id="fig|1122148.6.peg.504"/>
<reference evidence="5 6" key="1">
    <citation type="journal article" date="2015" name="Genome Announc.">
        <title>Expanding the biotechnology potential of lactobacilli through comparative genomics of 213 strains and associated genera.</title>
        <authorList>
            <person name="Sun Z."/>
            <person name="Harris H.M."/>
            <person name="McCann A."/>
            <person name="Guo C."/>
            <person name="Argimon S."/>
            <person name="Zhang W."/>
            <person name="Yang X."/>
            <person name="Jeffery I.B."/>
            <person name="Cooney J.C."/>
            <person name="Kagawa T.F."/>
            <person name="Liu W."/>
            <person name="Song Y."/>
            <person name="Salvetti E."/>
            <person name="Wrobel A."/>
            <person name="Rasinkangas P."/>
            <person name="Parkhill J."/>
            <person name="Rea M.C."/>
            <person name="O'Sullivan O."/>
            <person name="Ritari J."/>
            <person name="Douillard F.P."/>
            <person name="Paul Ross R."/>
            <person name="Yang R."/>
            <person name="Briner A.E."/>
            <person name="Felis G.E."/>
            <person name="de Vos W.M."/>
            <person name="Barrangou R."/>
            <person name="Klaenhammer T.R."/>
            <person name="Caufield P.W."/>
            <person name="Cui Y."/>
            <person name="Zhang H."/>
            <person name="O'Toole P.W."/>
        </authorList>
    </citation>
    <scope>NUCLEOTIDE SEQUENCE [LARGE SCALE GENOMIC DNA]</scope>
    <source>
        <strain evidence="5 6">DSM 20690</strain>
    </source>
</reference>
<dbReference type="SUPFAM" id="SSF55315">
    <property type="entry name" value="L30e-like"/>
    <property type="match status" value="1"/>
</dbReference>
<evidence type="ECO:0000313" key="6">
    <source>
        <dbReference type="Proteomes" id="UP000051565"/>
    </source>
</evidence>
<dbReference type="InterPro" id="IPR029064">
    <property type="entry name" value="Ribosomal_eL30-like_sf"/>
</dbReference>
<dbReference type="SUPFAM" id="SSF75217">
    <property type="entry name" value="alpha/beta knot"/>
    <property type="match status" value="1"/>
</dbReference>
<dbReference type="OrthoDB" id="9785673at2"/>
<dbReference type="EMBL" id="JQBT01000032">
    <property type="protein sequence ID" value="KRN79079.1"/>
    <property type="molecule type" value="Genomic_DNA"/>
</dbReference>
<organism evidence="5 6">
    <name type="scientific">Fructilactobacillus lindneri DSM 20690 = JCM 11027</name>
    <dbReference type="NCBI Taxonomy" id="1122148"/>
    <lineage>
        <taxon>Bacteria</taxon>
        <taxon>Bacillati</taxon>
        <taxon>Bacillota</taxon>
        <taxon>Bacilli</taxon>
        <taxon>Lactobacillales</taxon>
        <taxon>Lactobacillaceae</taxon>
        <taxon>Fructilactobacillus</taxon>
    </lineage>
</organism>
<dbReference type="InterPro" id="IPR013123">
    <property type="entry name" value="SpoU_subst-bd"/>
</dbReference>
<dbReference type="PANTHER" id="PTHR43191">
    <property type="entry name" value="RRNA METHYLTRANSFERASE 3"/>
    <property type="match status" value="1"/>
</dbReference>
<dbReference type="GO" id="GO:0006396">
    <property type="term" value="P:RNA processing"/>
    <property type="evidence" value="ECO:0007669"/>
    <property type="project" value="InterPro"/>
</dbReference>
<sequence>MEQISSKQNKVIKDLKKLSTHKGRKKNSQYVIESWHLVQEAINYLPKDEIIRIYTTDDQYLKHGNDINDFKITLISDEVAQELSDTATTQGIFAVCKIVPVSFDENNLHGAWLLLDYVQDPGNIGTMVRTADAAGFNGVVFGEGTASPYNSKVLRSMQGSQFHIKVVKESLLKVMDAFDAKNFPIYGSELNPEAVNYRSISPANDFALVMGNEGNGMKQELLSKTTKNLYIPITGKSESLNVAIAAAVIMFRIKK</sequence>
<keyword evidence="6" id="KW-1185">Reference proteome</keyword>
<dbReference type="InterPro" id="IPR001537">
    <property type="entry name" value="SpoU_MeTrfase"/>
</dbReference>
<dbReference type="InterPro" id="IPR029026">
    <property type="entry name" value="tRNA_m1G_MTases_N"/>
</dbReference>
<evidence type="ECO:0000259" key="4">
    <source>
        <dbReference type="SMART" id="SM00967"/>
    </source>
</evidence>
<proteinExistence type="inferred from homology"/>
<dbReference type="Proteomes" id="UP000051565">
    <property type="component" value="Unassembled WGS sequence"/>
</dbReference>
<evidence type="ECO:0000256" key="2">
    <source>
        <dbReference type="ARBA" id="ARBA00022603"/>
    </source>
</evidence>
<comment type="caution">
    <text evidence="5">The sequence shown here is derived from an EMBL/GenBank/DDBJ whole genome shotgun (WGS) entry which is preliminary data.</text>
</comment>
<dbReference type="InterPro" id="IPR029028">
    <property type="entry name" value="Alpha/beta_knot_MTases"/>
</dbReference>
<dbReference type="SMART" id="SM00967">
    <property type="entry name" value="SpoU_sub_bind"/>
    <property type="match status" value="1"/>
</dbReference>
<dbReference type="AlphaFoldDB" id="A0A0R2JX72"/>
<dbReference type="GO" id="GO:0003723">
    <property type="term" value="F:RNA binding"/>
    <property type="evidence" value="ECO:0007669"/>
    <property type="project" value="InterPro"/>
</dbReference>
<dbReference type="GO" id="GO:0008173">
    <property type="term" value="F:RNA methyltransferase activity"/>
    <property type="evidence" value="ECO:0007669"/>
    <property type="project" value="InterPro"/>
</dbReference>
<dbReference type="STRING" id="53444.AYR59_05870"/>
<feature type="domain" description="RNA 2-O ribose methyltransferase substrate binding" evidence="4">
    <location>
        <begin position="31"/>
        <end position="102"/>
    </location>
</feature>
<keyword evidence="2 5" id="KW-0489">Methyltransferase</keyword>
<dbReference type="GeneID" id="61250365"/>
<dbReference type="Pfam" id="PF00588">
    <property type="entry name" value="SpoU_methylase"/>
    <property type="match status" value="1"/>
</dbReference>
<evidence type="ECO:0000313" key="5">
    <source>
        <dbReference type="EMBL" id="KRN79079.1"/>
    </source>
</evidence>
<evidence type="ECO:0000256" key="1">
    <source>
        <dbReference type="ARBA" id="ARBA00007228"/>
    </source>
</evidence>
<name>A0A0R2JX72_9LACO</name>
<evidence type="ECO:0000256" key="3">
    <source>
        <dbReference type="ARBA" id="ARBA00022679"/>
    </source>
</evidence>
<dbReference type="GO" id="GO:0005737">
    <property type="term" value="C:cytoplasm"/>
    <property type="evidence" value="ECO:0007669"/>
    <property type="project" value="UniProtKB-ARBA"/>
</dbReference>
<dbReference type="InterPro" id="IPR051259">
    <property type="entry name" value="rRNA_Methyltransferase"/>
</dbReference>
<dbReference type="Gene3D" id="3.30.1330.30">
    <property type="match status" value="1"/>
</dbReference>
<dbReference type="PANTHER" id="PTHR43191:SF2">
    <property type="entry name" value="RRNA METHYLTRANSFERASE 3, MITOCHONDRIAL"/>
    <property type="match status" value="1"/>
</dbReference>
<protein>
    <submittedName>
        <fullName evidence="5">tRNA rRNA methyltransferase ysgA</fullName>
    </submittedName>
</protein>
<dbReference type="CDD" id="cd18095">
    <property type="entry name" value="SpoU-like_rRNA-MTase"/>
    <property type="match status" value="1"/>
</dbReference>
<dbReference type="InterPro" id="IPR053888">
    <property type="entry name" value="MRM3-like_sub_bind"/>
</dbReference>
<dbReference type="RefSeq" id="WP_056997629.1">
    <property type="nucleotide sequence ID" value="NZ_FUXS01000001.1"/>
</dbReference>
<gene>
    <name evidence="5" type="ORF">IV52_GL000484</name>
</gene>
<dbReference type="Pfam" id="PF22435">
    <property type="entry name" value="MRM3-like_sub_bind"/>
    <property type="match status" value="1"/>
</dbReference>
<keyword evidence="3 5" id="KW-0808">Transferase</keyword>
<comment type="similarity">
    <text evidence="1">Belongs to the class IV-like SAM-binding methyltransferase superfamily. RNA methyltransferase TrmH family.</text>
</comment>
<dbReference type="GO" id="GO:0032259">
    <property type="term" value="P:methylation"/>
    <property type="evidence" value="ECO:0007669"/>
    <property type="project" value="UniProtKB-KW"/>
</dbReference>
<dbReference type="Gene3D" id="3.40.1280.10">
    <property type="match status" value="1"/>
</dbReference>